<evidence type="ECO:0000313" key="2">
    <source>
        <dbReference type="Proteomes" id="UP000000495"/>
    </source>
</evidence>
<evidence type="ECO:0000313" key="1">
    <source>
        <dbReference type="EMBL" id="CCB85013.1"/>
    </source>
</evidence>
<dbReference type="Proteomes" id="UP000000495">
    <property type="component" value="Chromosome"/>
</dbReference>
<dbReference type="KEGG" id="puv:PUV_00630"/>
<keyword evidence="2" id="KW-1185">Reference proteome</keyword>
<dbReference type="HOGENOM" id="CLU_3424855_0_0_0"/>
<dbReference type="STRING" id="765952.PUV_00630"/>
<accession>F8KUU8</accession>
<reference key="1">
    <citation type="journal article" date="2011" name="Mol. Biol. Evol.">
        <title>Unity in variety -- the pan-genome of the Chlamydiae.</title>
        <authorList>
            <person name="Collingro A."/>
            <person name="Tischler P."/>
            <person name="Weinmaier T."/>
            <person name="Penz T."/>
            <person name="Heinz E."/>
            <person name="Brunham R.C."/>
            <person name="Read T.D."/>
            <person name="Bavoil P.M."/>
            <person name="Sachse K."/>
            <person name="Kahane S."/>
            <person name="Friedman M.G."/>
            <person name="Rattei T."/>
            <person name="Myers G.S.A."/>
            <person name="Horn M."/>
        </authorList>
    </citation>
    <scope>NUCLEOTIDE SEQUENCE</scope>
    <source>
        <strain>UV7</strain>
    </source>
</reference>
<name>F8KUU8_PARAV</name>
<sequence>MVLKPVKAVFKEDEGNEKKLLK</sequence>
<reference evidence="1 2" key="2">
    <citation type="journal article" date="2011" name="Mol. Biol. Evol.">
        <title>Unity in variety--the pan-genome of the Chlamydiae.</title>
        <authorList>
            <person name="Collingro A."/>
            <person name="Tischler P."/>
            <person name="Weinmaier T."/>
            <person name="Penz T."/>
            <person name="Heinz E."/>
            <person name="Brunham R.C."/>
            <person name="Read T.D."/>
            <person name="Bavoil P.M."/>
            <person name="Sachse K."/>
            <person name="Kahane S."/>
            <person name="Friedman M.G."/>
            <person name="Rattei T."/>
            <person name="Myers G.S."/>
            <person name="Horn M."/>
        </authorList>
    </citation>
    <scope>NUCLEOTIDE SEQUENCE [LARGE SCALE GENOMIC DNA]</scope>
    <source>
        <strain evidence="2">UV7</strain>
    </source>
</reference>
<dbReference type="AlphaFoldDB" id="F8KUU8"/>
<protein>
    <submittedName>
        <fullName evidence="1">Uncharacterized protein</fullName>
    </submittedName>
</protein>
<gene>
    <name evidence="1" type="ordered locus">PUV_00630</name>
</gene>
<organism evidence="1 2">
    <name type="scientific">Parachlamydia acanthamoebae (strain UV7)</name>
    <dbReference type="NCBI Taxonomy" id="765952"/>
    <lineage>
        <taxon>Bacteria</taxon>
        <taxon>Pseudomonadati</taxon>
        <taxon>Chlamydiota</taxon>
        <taxon>Chlamydiia</taxon>
        <taxon>Parachlamydiales</taxon>
        <taxon>Parachlamydiaceae</taxon>
        <taxon>Parachlamydia</taxon>
    </lineage>
</organism>
<proteinExistence type="predicted"/>
<dbReference type="EMBL" id="FR872580">
    <property type="protein sequence ID" value="CCB85013.1"/>
    <property type="molecule type" value="Genomic_DNA"/>
</dbReference>